<proteinExistence type="predicted"/>
<reference evidence="2 3" key="1">
    <citation type="submission" date="2022-10" db="EMBL/GenBank/DDBJ databases">
        <title>Luteolibacter arcticus strain CCTCC AB 2014275, whole genome shotgun sequencing project.</title>
        <authorList>
            <person name="Zhao G."/>
            <person name="Shen L."/>
        </authorList>
    </citation>
    <scope>NUCLEOTIDE SEQUENCE [LARGE SCALE GENOMIC DNA]</scope>
    <source>
        <strain evidence="2 3">CCTCC AB 2014275</strain>
    </source>
</reference>
<feature type="signal peptide" evidence="1">
    <location>
        <begin position="1"/>
        <end position="19"/>
    </location>
</feature>
<comment type="caution">
    <text evidence="2">The sequence shown here is derived from an EMBL/GenBank/DDBJ whole genome shotgun (WGS) entry which is preliminary data.</text>
</comment>
<keyword evidence="1" id="KW-0732">Signal</keyword>
<organism evidence="2 3">
    <name type="scientific">Luteolibacter arcticus</name>
    <dbReference type="NCBI Taxonomy" id="1581411"/>
    <lineage>
        <taxon>Bacteria</taxon>
        <taxon>Pseudomonadati</taxon>
        <taxon>Verrucomicrobiota</taxon>
        <taxon>Verrucomicrobiia</taxon>
        <taxon>Verrucomicrobiales</taxon>
        <taxon>Verrucomicrobiaceae</taxon>
        <taxon>Luteolibacter</taxon>
    </lineage>
</organism>
<evidence type="ECO:0000256" key="1">
    <source>
        <dbReference type="SAM" id="SignalP"/>
    </source>
</evidence>
<keyword evidence="3" id="KW-1185">Reference proteome</keyword>
<dbReference type="Proteomes" id="UP001320876">
    <property type="component" value="Unassembled WGS sequence"/>
</dbReference>
<dbReference type="RefSeq" id="WP_264488663.1">
    <property type="nucleotide sequence ID" value="NZ_JAPDDT010000008.1"/>
</dbReference>
<accession>A0ABT3GM17</accession>
<dbReference type="EMBL" id="JAPDDT010000008">
    <property type="protein sequence ID" value="MCW1924556.1"/>
    <property type="molecule type" value="Genomic_DNA"/>
</dbReference>
<sequence length="98" mass="10738">MKTLSLFFTSLFLAGAAQAANIAIKNDTGAPQRLVVYQDGKVAGYVDRLKPGKTLLVKVNDAGGKPLLSLKVAGEDEFLFLPLKTKAYKLSWLRNLLW</sequence>
<feature type="chain" id="PRO_5046429497" evidence="1">
    <location>
        <begin position="20"/>
        <end position="98"/>
    </location>
</feature>
<name>A0ABT3GM17_9BACT</name>
<protein>
    <submittedName>
        <fullName evidence="2">Uncharacterized protein</fullName>
    </submittedName>
</protein>
<evidence type="ECO:0000313" key="3">
    <source>
        <dbReference type="Proteomes" id="UP001320876"/>
    </source>
</evidence>
<evidence type="ECO:0000313" key="2">
    <source>
        <dbReference type="EMBL" id="MCW1924556.1"/>
    </source>
</evidence>
<gene>
    <name evidence="2" type="ORF">OKA05_18465</name>
</gene>